<protein>
    <submittedName>
        <fullName evidence="2">Uncharacterized protein</fullName>
    </submittedName>
</protein>
<name>A0A0J7YN71_BETVV</name>
<dbReference type="Proteomes" id="UP000035740">
    <property type="component" value="Unassembled WGS sequence"/>
</dbReference>
<dbReference type="Gramene" id="KMS65021">
    <property type="protein sequence ID" value="KMS65021"/>
    <property type="gene ID" value="BVRB_040260"/>
</dbReference>
<feature type="region of interest" description="Disordered" evidence="1">
    <location>
        <begin position="39"/>
        <end position="79"/>
    </location>
</feature>
<dbReference type="EMBL" id="KQ116293">
    <property type="protein sequence ID" value="KMS65021.1"/>
    <property type="molecule type" value="Genomic_DNA"/>
</dbReference>
<reference evidence="2 3" key="1">
    <citation type="journal article" date="2014" name="Nature">
        <title>The genome of the recently domesticated crop plant sugar beet (Beta vulgaris).</title>
        <authorList>
            <person name="Dohm J.C."/>
            <person name="Minoche A.E."/>
            <person name="Holtgrawe D."/>
            <person name="Capella-Gutierrez S."/>
            <person name="Zakrzewski F."/>
            <person name="Tafer H."/>
            <person name="Rupp O."/>
            <person name="Sorensen T.R."/>
            <person name="Stracke R."/>
            <person name="Reinhardt R."/>
            <person name="Goesmann A."/>
            <person name="Kraft T."/>
            <person name="Schulz B."/>
            <person name="Stadler P.F."/>
            <person name="Schmidt T."/>
            <person name="Gabaldon T."/>
            <person name="Lehrach H."/>
            <person name="Weisshaar B."/>
            <person name="Himmelbauer H."/>
        </authorList>
    </citation>
    <scope>NUCLEOTIDE SEQUENCE [LARGE SCALE GENOMIC DNA]</scope>
    <source>
        <tissue evidence="2">Taproot</tissue>
    </source>
</reference>
<accession>A0A0J7YN71</accession>
<dbReference type="AlphaFoldDB" id="A0A0J7YN71"/>
<proteinExistence type="predicted"/>
<feature type="compositionally biased region" description="Low complexity" evidence="1">
    <location>
        <begin position="67"/>
        <end position="77"/>
    </location>
</feature>
<evidence type="ECO:0000313" key="3">
    <source>
        <dbReference type="Proteomes" id="UP000035740"/>
    </source>
</evidence>
<evidence type="ECO:0000256" key="1">
    <source>
        <dbReference type="SAM" id="MobiDB-lite"/>
    </source>
</evidence>
<evidence type="ECO:0000313" key="2">
    <source>
        <dbReference type="EMBL" id="KMS65021.1"/>
    </source>
</evidence>
<keyword evidence="3" id="KW-1185">Reference proteome</keyword>
<sequence length="110" mass="12612">MQWIRPTHDPERWSWFVKGHHHCFLPNPEATRIDREARNVWDVASEPENEDPPPRAEHVVPPPHGCSTSQPSSSSSSFDLEHAITSLSLTQNRMLSMMEGMRSDYDGMMV</sequence>
<gene>
    <name evidence="2" type="ORF">BVRB_040260</name>
</gene>
<organism evidence="2 3">
    <name type="scientific">Beta vulgaris subsp. vulgaris</name>
    <name type="common">Beet</name>
    <dbReference type="NCBI Taxonomy" id="3555"/>
    <lineage>
        <taxon>Eukaryota</taxon>
        <taxon>Viridiplantae</taxon>
        <taxon>Streptophyta</taxon>
        <taxon>Embryophyta</taxon>
        <taxon>Tracheophyta</taxon>
        <taxon>Spermatophyta</taxon>
        <taxon>Magnoliopsida</taxon>
        <taxon>eudicotyledons</taxon>
        <taxon>Gunneridae</taxon>
        <taxon>Pentapetalae</taxon>
        <taxon>Caryophyllales</taxon>
        <taxon>Chenopodiaceae</taxon>
        <taxon>Betoideae</taxon>
        <taxon>Beta</taxon>
    </lineage>
</organism>